<evidence type="ECO:0000313" key="3">
    <source>
        <dbReference type="Proteomes" id="UP001159364"/>
    </source>
</evidence>
<feature type="domain" description="RNase H type-1" evidence="1">
    <location>
        <begin position="3"/>
        <end position="47"/>
    </location>
</feature>
<dbReference type="Pfam" id="PF13456">
    <property type="entry name" value="RVT_3"/>
    <property type="match status" value="1"/>
</dbReference>
<dbReference type="Gene3D" id="1.25.10.10">
    <property type="entry name" value="Leucine-rich Repeat Variant"/>
    <property type="match status" value="1"/>
</dbReference>
<dbReference type="InterPro" id="IPR016024">
    <property type="entry name" value="ARM-type_fold"/>
</dbReference>
<protein>
    <recommendedName>
        <fullName evidence="1">RNase H type-1 domain-containing protein</fullName>
    </recommendedName>
</protein>
<dbReference type="SUPFAM" id="SSF48371">
    <property type="entry name" value="ARM repeat"/>
    <property type="match status" value="1"/>
</dbReference>
<dbReference type="GO" id="GO:0000226">
    <property type="term" value="P:microtubule cytoskeleton organization"/>
    <property type="evidence" value="ECO:0007669"/>
    <property type="project" value="TreeGrafter"/>
</dbReference>
<gene>
    <name evidence="2" type="ORF">K2173_011312</name>
</gene>
<dbReference type="EMBL" id="JAIWQS010000012">
    <property type="protein sequence ID" value="KAJ8748757.1"/>
    <property type="molecule type" value="Genomic_DNA"/>
</dbReference>
<evidence type="ECO:0000259" key="1">
    <source>
        <dbReference type="Pfam" id="PF13456"/>
    </source>
</evidence>
<dbReference type="InterPro" id="IPR011989">
    <property type="entry name" value="ARM-like"/>
</dbReference>
<reference evidence="2 3" key="1">
    <citation type="submission" date="2021-09" db="EMBL/GenBank/DDBJ databases">
        <title>Genomic insights and catalytic innovation underlie evolution of tropane alkaloids biosynthesis.</title>
        <authorList>
            <person name="Wang Y.-J."/>
            <person name="Tian T."/>
            <person name="Huang J.-P."/>
            <person name="Huang S.-X."/>
        </authorList>
    </citation>
    <scope>NUCLEOTIDE SEQUENCE [LARGE SCALE GENOMIC DNA]</scope>
    <source>
        <strain evidence="2">KIB-2018</strain>
        <tissue evidence="2">Leaf</tissue>
    </source>
</reference>
<dbReference type="GO" id="GO:0005881">
    <property type="term" value="C:cytoplasmic microtubule"/>
    <property type="evidence" value="ECO:0007669"/>
    <property type="project" value="TreeGrafter"/>
</dbReference>
<dbReference type="InterPro" id="IPR002156">
    <property type="entry name" value="RNaseH_domain"/>
</dbReference>
<dbReference type="AlphaFoldDB" id="A0AAV8S9E4"/>
<comment type="caution">
    <text evidence="2">The sequence shown here is derived from an EMBL/GenBank/DDBJ whole genome shotgun (WGS) entry which is preliminary data.</text>
</comment>
<keyword evidence="3" id="KW-1185">Reference proteome</keyword>
<dbReference type="PANTHER" id="PTHR21567">
    <property type="entry name" value="CLASP"/>
    <property type="match status" value="1"/>
</dbReference>
<organism evidence="2 3">
    <name type="scientific">Erythroxylum novogranatense</name>
    <dbReference type="NCBI Taxonomy" id="1862640"/>
    <lineage>
        <taxon>Eukaryota</taxon>
        <taxon>Viridiplantae</taxon>
        <taxon>Streptophyta</taxon>
        <taxon>Embryophyta</taxon>
        <taxon>Tracheophyta</taxon>
        <taxon>Spermatophyta</taxon>
        <taxon>Magnoliopsida</taxon>
        <taxon>eudicotyledons</taxon>
        <taxon>Gunneridae</taxon>
        <taxon>Pentapetalae</taxon>
        <taxon>rosids</taxon>
        <taxon>fabids</taxon>
        <taxon>Malpighiales</taxon>
        <taxon>Erythroxylaceae</taxon>
        <taxon>Erythroxylum</taxon>
    </lineage>
</organism>
<dbReference type="GO" id="GO:0004523">
    <property type="term" value="F:RNA-DNA hybrid ribonuclease activity"/>
    <property type="evidence" value="ECO:0007669"/>
    <property type="project" value="InterPro"/>
</dbReference>
<evidence type="ECO:0000313" key="2">
    <source>
        <dbReference type="EMBL" id="KAJ8748757.1"/>
    </source>
</evidence>
<dbReference type="PANTHER" id="PTHR21567:SF62">
    <property type="entry name" value="ARM REPEAT SUPERFAMILY PROTEIN"/>
    <property type="match status" value="1"/>
</dbReference>
<dbReference type="GO" id="GO:0003676">
    <property type="term" value="F:nucleic acid binding"/>
    <property type="evidence" value="ECO:0007669"/>
    <property type="project" value="InterPro"/>
</dbReference>
<dbReference type="GO" id="GO:0008017">
    <property type="term" value="F:microtubule binding"/>
    <property type="evidence" value="ECO:0007669"/>
    <property type="project" value="TreeGrafter"/>
</dbReference>
<proteinExistence type="predicted"/>
<sequence length="260" mass="29309">MLTGNVQTDSDCLLLVDRILDLLKRFNNMEITHICKEGNFVADSLSHLTFDFPHDFHVLEQVSPKIDSIRCCSTKLSGLSIIGMLLLFSFSSFSRVLSLKNPRSAVCKPAIMTSADLFDAYGDCIIESLDPWYIILVQLLKSSQDKRFVCEAARMTTGISPNLLLPKLQPHLKNKNPRIQAKASMCFCHSVLYLGVESMNSYGIDKLIQVAAPQLSDQIPESREAAWTLLLKLQTIYKKSHELTLPMSDNRELSSWEHLC</sequence>
<dbReference type="Proteomes" id="UP001159364">
    <property type="component" value="Linkage Group LG12"/>
</dbReference>
<accession>A0AAV8S9E4</accession>
<name>A0AAV8S9E4_9ROSI</name>